<gene>
    <name evidence="1" type="ORF">DY240_05750</name>
</gene>
<dbReference type="InterPro" id="IPR021391">
    <property type="entry name" value="DUF3027"/>
</dbReference>
<organism evidence="1 2">
    <name type="scientific">Jiangella rhizosphaerae</name>
    <dbReference type="NCBI Taxonomy" id="2293569"/>
    <lineage>
        <taxon>Bacteria</taxon>
        <taxon>Bacillati</taxon>
        <taxon>Actinomycetota</taxon>
        <taxon>Actinomycetes</taxon>
        <taxon>Jiangellales</taxon>
        <taxon>Jiangellaceae</taxon>
        <taxon>Jiangella</taxon>
    </lineage>
</organism>
<dbReference type="Proteomes" id="UP000284057">
    <property type="component" value="Unassembled WGS sequence"/>
</dbReference>
<evidence type="ECO:0000313" key="1">
    <source>
        <dbReference type="EMBL" id="RIQ32182.1"/>
    </source>
</evidence>
<evidence type="ECO:0000313" key="2">
    <source>
        <dbReference type="Proteomes" id="UP000284057"/>
    </source>
</evidence>
<proteinExistence type="predicted"/>
<accession>A0A418KUC2</accession>
<name>A0A418KUC2_9ACTN</name>
<dbReference type="AlphaFoldDB" id="A0A418KUC2"/>
<dbReference type="Pfam" id="PF11228">
    <property type="entry name" value="DUF3027"/>
    <property type="match status" value="1"/>
</dbReference>
<dbReference type="EMBL" id="QUAL01000047">
    <property type="protein sequence ID" value="RIQ32182.1"/>
    <property type="molecule type" value="Genomic_DNA"/>
</dbReference>
<dbReference type="OrthoDB" id="3210158at2"/>
<keyword evidence="2" id="KW-1185">Reference proteome</keyword>
<sequence>MKATGCVDHGASLRQSTLVTAASSRTRSAKADSVLVKAVDEARAAAVDVGSEDAVGDHLGHDAEGERVVTHYFACRLAGYVGWRWAVTVTRASRSKVVTVSECVLLPGADAVLAPAWVPWEDRVKPDDLGPGDLLPVAQDDYRIEPGYTSADDQDVLEVVQELGLGREWVLSREGRDDTAQRWFEGDTGPHTDIAKAAPGRCGSCGFAVLLAGTLGHAFGVCTNERTPFDGKVVSHAHGCGGHSDVRLPPPSDDAAEPVVDTLSYELVPLELDAP</sequence>
<comment type="caution">
    <text evidence="1">The sequence shown here is derived from an EMBL/GenBank/DDBJ whole genome shotgun (WGS) entry which is preliminary data.</text>
</comment>
<protein>
    <submittedName>
        <fullName evidence="1">DUF3027 domain-containing protein</fullName>
    </submittedName>
</protein>
<reference evidence="1 2" key="1">
    <citation type="submission" date="2018-09" db="EMBL/GenBank/DDBJ databases">
        <title>Isolation, diversity and antifungal activity of actinobacteria from wheat.</title>
        <authorList>
            <person name="Han C."/>
        </authorList>
    </citation>
    <scope>NUCLEOTIDE SEQUENCE [LARGE SCALE GENOMIC DNA]</scope>
    <source>
        <strain evidence="1 2">NEAU-YY265</strain>
    </source>
</reference>